<proteinExistence type="predicted"/>
<sequence>MARPAHLSQLHQAEVRVKNGTIRHERAEYRLSLVKAHDAASEHERKEVSSMSLSVLQELLGECQRAVDRSGKSRVWLLGLIDERRQKALAADDEATEQLRLGDVTWASEMLSEHEALIERAVKIQKRCDARLADLQQQRGVEALLSPSGEAAGDVDEQVPEQLLADDKAGPVRHRQSTD</sequence>
<feature type="region of interest" description="Disordered" evidence="1">
    <location>
        <begin position="144"/>
        <end position="179"/>
    </location>
</feature>
<organism evidence="2 3">
    <name type="scientific">Vitrella brassicaformis (strain CCMP3155)</name>
    <dbReference type="NCBI Taxonomy" id="1169540"/>
    <lineage>
        <taxon>Eukaryota</taxon>
        <taxon>Sar</taxon>
        <taxon>Alveolata</taxon>
        <taxon>Colpodellida</taxon>
        <taxon>Vitrellaceae</taxon>
        <taxon>Vitrella</taxon>
    </lineage>
</organism>
<evidence type="ECO:0000313" key="3">
    <source>
        <dbReference type="Proteomes" id="UP000041254"/>
    </source>
</evidence>
<protein>
    <submittedName>
        <fullName evidence="2">Uncharacterized protein</fullName>
    </submittedName>
</protein>
<evidence type="ECO:0000256" key="1">
    <source>
        <dbReference type="SAM" id="MobiDB-lite"/>
    </source>
</evidence>
<dbReference type="EMBL" id="CDMY01000370">
    <property type="protein sequence ID" value="CEM06783.1"/>
    <property type="molecule type" value="Genomic_DNA"/>
</dbReference>
<dbReference type="VEuPathDB" id="CryptoDB:Vbra_8774"/>
<feature type="compositionally biased region" description="Basic and acidic residues" evidence="1">
    <location>
        <begin position="165"/>
        <end position="179"/>
    </location>
</feature>
<keyword evidence="3" id="KW-1185">Reference proteome</keyword>
<dbReference type="Proteomes" id="UP000041254">
    <property type="component" value="Unassembled WGS sequence"/>
</dbReference>
<evidence type="ECO:0000313" key="2">
    <source>
        <dbReference type="EMBL" id="CEM06783.1"/>
    </source>
</evidence>
<dbReference type="InParanoid" id="A0A0G4F4H3"/>
<dbReference type="AlphaFoldDB" id="A0A0G4F4H3"/>
<accession>A0A0G4F4H3</accession>
<reference evidence="2 3" key="1">
    <citation type="submission" date="2014-11" db="EMBL/GenBank/DDBJ databases">
        <authorList>
            <person name="Zhu J."/>
            <person name="Qi W."/>
            <person name="Song R."/>
        </authorList>
    </citation>
    <scope>NUCLEOTIDE SEQUENCE [LARGE SCALE GENOMIC DNA]</scope>
</reference>
<gene>
    <name evidence="2" type="ORF">Vbra_8774</name>
</gene>
<name>A0A0G4F4H3_VITBC</name>